<keyword evidence="4" id="KW-1185">Reference proteome</keyword>
<dbReference type="Pfam" id="PF15188">
    <property type="entry name" value="CCDC-167"/>
    <property type="match status" value="1"/>
</dbReference>
<comment type="caution">
    <text evidence="3">The sequence shown here is derived from an EMBL/GenBank/DDBJ whole genome shotgun (WGS) entry which is preliminary data.</text>
</comment>
<evidence type="ECO:0000313" key="3">
    <source>
        <dbReference type="EMBL" id="KAL0482402.1"/>
    </source>
</evidence>
<keyword evidence="1" id="KW-0175">Coiled coil</keyword>
<gene>
    <name evidence="3" type="ORF">AKO1_013051</name>
</gene>
<feature type="coiled-coil region" evidence="1">
    <location>
        <begin position="41"/>
        <end position="68"/>
    </location>
</feature>
<evidence type="ECO:0000256" key="2">
    <source>
        <dbReference type="SAM" id="Phobius"/>
    </source>
</evidence>
<dbReference type="InterPro" id="IPR028194">
    <property type="entry name" value="CC167"/>
</dbReference>
<protein>
    <submittedName>
        <fullName evidence="3">Uncharacterized protein</fullName>
    </submittedName>
</protein>
<keyword evidence="2" id="KW-0472">Membrane</keyword>
<evidence type="ECO:0000256" key="1">
    <source>
        <dbReference type="SAM" id="Coils"/>
    </source>
</evidence>
<reference evidence="3 4" key="1">
    <citation type="submission" date="2024-03" db="EMBL/GenBank/DDBJ databases">
        <title>The Acrasis kona genome and developmental transcriptomes reveal deep origins of eukaryotic multicellular pathways.</title>
        <authorList>
            <person name="Sheikh S."/>
            <person name="Fu C.-J."/>
            <person name="Brown M.W."/>
            <person name="Baldauf S.L."/>
        </authorList>
    </citation>
    <scope>NUCLEOTIDE SEQUENCE [LARGE SCALE GENOMIC DNA]</scope>
    <source>
        <strain evidence="3 4">ATCC MYA-3509</strain>
    </source>
</reference>
<evidence type="ECO:0000313" key="4">
    <source>
        <dbReference type="Proteomes" id="UP001431209"/>
    </source>
</evidence>
<keyword evidence="2" id="KW-1133">Transmembrane helix</keyword>
<accession>A0AAW2YY29</accession>
<sequence length="139" mass="16543">MAGDSVTKQIETLEIEEQQIKDRIVRFRTYLNDEEYDESTKEHYELSLKRHETRLKDTQNKLTKLRGENRKSAILAVIITLIALIVLHYLGIINLWMLLPAEKLTNPIAGTEEERRQYIRELMLKQKEEEATYNNEFFM</sequence>
<organism evidence="3 4">
    <name type="scientific">Acrasis kona</name>
    <dbReference type="NCBI Taxonomy" id="1008807"/>
    <lineage>
        <taxon>Eukaryota</taxon>
        <taxon>Discoba</taxon>
        <taxon>Heterolobosea</taxon>
        <taxon>Tetramitia</taxon>
        <taxon>Eutetramitia</taxon>
        <taxon>Acrasidae</taxon>
        <taxon>Acrasis</taxon>
    </lineage>
</organism>
<name>A0AAW2YY29_9EUKA</name>
<dbReference type="Proteomes" id="UP001431209">
    <property type="component" value="Unassembled WGS sequence"/>
</dbReference>
<keyword evidence="2" id="KW-0812">Transmembrane</keyword>
<dbReference type="AlphaFoldDB" id="A0AAW2YY29"/>
<proteinExistence type="predicted"/>
<dbReference type="EMBL" id="JAOPGA020000847">
    <property type="protein sequence ID" value="KAL0482402.1"/>
    <property type="molecule type" value="Genomic_DNA"/>
</dbReference>
<feature type="transmembrane region" description="Helical" evidence="2">
    <location>
        <begin position="73"/>
        <end position="97"/>
    </location>
</feature>